<protein>
    <submittedName>
        <fullName evidence="1">Uncharacterized protein</fullName>
    </submittedName>
</protein>
<gene>
    <name evidence="1" type="ORF">ERICIII_04181</name>
    <name evidence="2" type="ORF">ERICV_04432</name>
</gene>
<reference evidence="1 4" key="2">
    <citation type="journal article" date="2020" name="Int. J. Med. Microbiol.">
        <title>Discovery of Paenibacillus larvae ERIC V: Phenotypic and genomic comparison to genotypes ERIC I-IV reveal different inventories of virulence factors which correlate with epidemiological prevalences of American Foulbrood.</title>
        <authorList>
            <person name="Beims H."/>
            <person name="Bunk B."/>
            <person name="Erler S."/>
            <person name="Mohr K.I."/>
            <person name="Sproer C."/>
            <person name="Pradella S."/>
            <person name="Gunther G."/>
            <person name="Rohde M."/>
            <person name="von der Ohe W."/>
            <person name="Steinert M."/>
        </authorList>
    </citation>
    <scope>NUCLEOTIDE SEQUENCE</scope>
    <source>
        <strain evidence="1">Eric_III</strain>
        <strain evidence="2">Eric_V</strain>
    </source>
</reference>
<dbReference type="EMBL" id="CP019717">
    <property type="protein sequence ID" value="QHZ53478.1"/>
    <property type="molecule type" value="Genomic_DNA"/>
</dbReference>
<dbReference type="AlphaFoldDB" id="A0A2L1U5N3"/>
<accession>A0A2L1U5N3</accession>
<evidence type="ECO:0000313" key="3">
    <source>
        <dbReference type="Proteomes" id="UP000239833"/>
    </source>
</evidence>
<accession>A0A6C0QYV5</accession>
<reference evidence="3" key="1">
    <citation type="submission" date="2017-02" db="EMBL/GenBank/DDBJ databases">
        <title>Delineation of Paenibacillus larvae strains originating from foulbrood outbreaks.</title>
        <authorList>
            <person name="Beims H."/>
            <person name="Bunk B."/>
            <person name="Sproeer C."/>
            <person name="Mohr K.I."/>
            <person name="Pradella S."/>
            <person name="Guenther G."/>
            <person name="Rohde M."/>
            <person name="von der Ohe W."/>
            <person name="Steinert M."/>
        </authorList>
    </citation>
    <scope>NUCLEOTIDE SEQUENCE [LARGE SCALE GENOMIC DNA]</scope>
    <source>
        <strain evidence="3">Eric_III</strain>
    </source>
</reference>
<dbReference type="EMBL" id="CP019655">
    <property type="protein sequence ID" value="AVF28247.1"/>
    <property type="molecule type" value="Genomic_DNA"/>
</dbReference>
<name>A0A2L1U5N3_9BACL</name>
<proteinExistence type="predicted"/>
<organism evidence="1 3">
    <name type="scientific">Paenibacillus larvae subsp. larvae</name>
    <dbReference type="NCBI Taxonomy" id="147375"/>
    <lineage>
        <taxon>Bacteria</taxon>
        <taxon>Bacillati</taxon>
        <taxon>Bacillota</taxon>
        <taxon>Bacilli</taxon>
        <taxon>Bacillales</taxon>
        <taxon>Paenibacillaceae</taxon>
        <taxon>Paenibacillus</taxon>
    </lineage>
</organism>
<accession>A0A8B6WWC9</accession>
<dbReference type="Proteomes" id="UP000239833">
    <property type="component" value="Chromosome"/>
</dbReference>
<sequence>MRVKEDGFKASDYGIPDSLMNIYTKMAKCMHSGIQL</sequence>
<evidence type="ECO:0000313" key="2">
    <source>
        <dbReference type="EMBL" id="QHZ53478.1"/>
    </source>
</evidence>
<evidence type="ECO:0000313" key="4">
    <source>
        <dbReference type="Proteomes" id="UP000464330"/>
    </source>
</evidence>
<dbReference type="Proteomes" id="UP000464330">
    <property type="component" value="Chromosome"/>
</dbReference>
<evidence type="ECO:0000313" key="1">
    <source>
        <dbReference type="EMBL" id="AVF28247.1"/>
    </source>
</evidence>